<dbReference type="InterPro" id="IPR042267">
    <property type="entry name" value="VTC_sf"/>
</dbReference>
<dbReference type="Pfam" id="PF09359">
    <property type="entry name" value="VTC"/>
    <property type="match status" value="1"/>
</dbReference>
<dbReference type="Proteomes" id="UP000886876">
    <property type="component" value="Unassembled WGS sequence"/>
</dbReference>
<dbReference type="AlphaFoldDB" id="A0A9D1K8P1"/>
<dbReference type="GO" id="GO:0006799">
    <property type="term" value="P:polyphosphate biosynthetic process"/>
    <property type="evidence" value="ECO:0007669"/>
    <property type="project" value="UniProtKB-ARBA"/>
</dbReference>
<comment type="caution">
    <text evidence="2">The sequence shown here is derived from an EMBL/GenBank/DDBJ whole genome shotgun (WGS) entry which is preliminary data.</text>
</comment>
<dbReference type="CDD" id="cd07750">
    <property type="entry name" value="PolyPPase_VTC_like"/>
    <property type="match status" value="1"/>
</dbReference>
<organism evidence="2 3">
    <name type="scientific">Candidatus Scatomorpha pullistercoris</name>
    <dbReference type="NCBI Taxonomy" id="2840929"/>
    <lineage>
        <taxon>Bacteria</taxon>
        <taxon>Bacillati</taxon>
        <taxon>Bacillota</taxon>
        <taxon>Clostridia</taxon>
        <taxon>Eubacteriales</taxon>
        <taxon>Candidatus Scatomorpha</taxon>
    </lineage>
</organism>
<dbReference type="Gene3D" id="3.20.100.30">
    <property type="entry name" value="VTC, catalytic tunnel domain"/>
    <property type="match status" value="1"/>
</dbReference>
<name>A0A9D1K8P1_9FIRM</name>
<accession>A0A9D1K8P1</accession>
<dbReference type="InterPro" id="IPR018966">
    <property type="entry name" value="VTC_domain"/>
</dbReference>
<proteinExistence type="predicted"/>
<dbReference type="SUPFAM" id="SSF55154">
    <property type="entry name" value="CYTH-like phosphatases"/>
    <property type="match status" value="1"/>
</dbReference>
<reference evidence="2" key="2">
    <citation type="journal article" date="2021" name="PeerJ">
        <title>Extensive microbial diversity within the chicken gut microbiome revealed by metagenomics and culture.</title>
        <authorList>
            <person name="Gilroy R."/>
            <person name="Ravi A."/>
            <person name="Getino M."/>
            <person name="Pursley I."/>
            <person name="Horton D.L."/>
            <person name="Alikhan N.F."/>
            <person name="Baker D."/>
            <person name="Gharbi K."/>
            <person name="Hall N."/>
            <person name="Watson M."/>
            <person name="Adriaenssens E.M."/>
            <person name="Foster-Nyarko E."/>
            <person name="Jarju S."/>
            <person name="Secka A."/>
            <person name="Antonio M."/>
            <person name="Oren A."/>
            <person name="Chaudhuri R.R."/>
            <person name="La Ragione R."/>
            <person name="Hildebrand F."/>
            <person name="Pallen M.J."/>
        </authorList>
    </citation>
    <scope>NUCLEOTIDE SEQUENCE</scope>
    <source>
        <strain evidence="2">ChiHecec3B27-6122</strain>
    </source>
</reference>
<sequence>MTFQRYEYKYLMDSDQLRAVLSAMEPYMEPDGYSHSSIRNLYLDTPSFLLVRRSLEKPVYKEKLRLRSYGRAGQDDQIFVELKKKYRSVVYKRRISLPQQQAMACVAGTMPWPESQIGSELAYTMGFYGQLRPTAFLSYERDSYRGVEDRDFRVTFDREIRYRRELLTLDSDTHGASLLPPGRVLMELKAAGGLPLWMVRVLSGLGLYRTSFSKYGTAYMDMMAAERKGERKYA</sequence>
<evidence type="ECO:0000259" key="1">
    <source>
        <dbReference type="Pfam" id="PF09359"/>
    </source>
</evidence>
<dbReference type="EMBL" id="DVJS01000010">
    <property type="protein sequence ID" value="HIS96402.1"/>
    <property type="molecule type" value="Genomic_DNA"/>
</dbReference>
<feature type="domain" description="VTC" evidence="1">
    <location>
        <begin position="4"/>
        <end position="220"/>
    </location>
</feature>
<reference evidence="2" key="1">
    <citation type="submission" date="2020-10" db="EMBL/GenBank/DDBJ databases">
        <authorList>
            <person name="Gilroy R."/>
        </authorList>
    </citation>
    <scope>NUCLEOTIDE SEQUENCE</scope>
    <source>
        <strain evidence="2">ChiHecec3B27-6122</strain>
    </source>
</reference>
<dbReference type="InterPro" id="IPR033469">
    <property type="entry name" value="CYTH-like_dom_sf"/>
</dbReference>
<protein>
    <submittedName>
        <fullName evidence="2">Polyphosphate polymerase domain-containing protein</fullName>
    </submittedName>
</protein>
<evidence type="ECO:0000313" key="3">
    <source>
        <dbReference type="Proteomes" id="UP000886876"/>
    </source>
</evidence>
<evidence type="ECO:0000313" key="2">
    <source>
        <dbReference type="EMBL" id="HIS96402.1"/>
    </source>
</evidence>
<gene>
    <name evidence="2" type="ORF">IAD42_00335</name>
</gene>